<evidence type="ECO:0000256" key="8">
    <source>
        <dbReference type="ARBA" id="ARBA00053122"/>
    </source>
</evidence>
<proteinExistence type="predicted"/>
<evidence type="ECO:0000256" key="6">
    <source>
        <dbReference type="ARBA" id="ARBA00023163"/>
    </source>
</evidence>
<feature type="compositionally biased region" description="Basic residues" evidence="10">
    <location>
        <begin position="237"/>
        <end position="252"/>
    </location>
</feature>
<keyword evidence="3" id="KW-0597">Phosphoprotein</keyword>
<dbReference type="GO" id="GO:0007469">
    <property type="term" value="P:antennal development"/>
    <property type="evidence" value="ECO:0007669"/>
    <property type="project" value="UniProtKB-ARBA"/>
</dbReference>
<dbReference type="GO" id="GO:0005634">
    <property type="term" value="C:nucleus"/>
    <property type="evidence" value="ECO:0007669"/>
    <property type="project" value="UniProtKB-SubCell"/>
</dbReference>
<dbReference type="GO" id="GO:0021556">
    <property type="term" value="P:central nervous system formation"/>
    <property type="evidence" value="ECO:0007669"/>
    <property type="project" value="UniProtKB-ARBA"/>
</dbReference>
<feature type="region of interest" description="Disordered" evidence="10">
    <location>
        <begin position="92"/>
        <end position="136"/>
    </location>
</feature>
<protein>
    <submittedName>
        <fullName evidence="13">Uncharacterized protein LOC117137000</fullName>
    </submittedName>
</protein>
<reference evidence="13" key="1">
    <citation type="submission" date="2025-08" db="UniProtKB">
        <authorList>
            <consortium name="RefSeq"/>
        </authorList>
    </citation>
    <scope>IDENTIFICATION</scope>
    <source>
        <strain evidence="13">Mau12</strain>
        <tissue evidence="13">Whole Body</tissue>
    </source>
</reference>
<dbReference type="InterPro" id="IPR009057">
    <property type="entry name" value="Homeodomain-like_sf"/>
</dbReference>
<sequence>MERFGIPRGKRPRVQVSLDDKERAIARIRGGETKAGISRELGVPESTVRGWVKRAEQRMARDTVSQTGTANYPSILAMTLAKPQVTISTKSSASSVISKSSYSSPPLDLKPLKRPQKRNINGHPVTRSQDSVEDSAATSIPIPVPIPMPLPVPPMVSPDSEQQMSAWLHIFNAGILNFTLIASAAVLQARSRGLSDRLPLWEIITDFVDEAERNVNVNGGRYLEVQPATGHASSRQRPVRVPKKVNSYRRNSKAPPAHITAEDDEDSYTDADVPH</sequence>
<dbReference type="Pfam" id="PF04218">
    <property type="entry name" value="CENP-B_N"/>
    <property type="match status" value="1"/>
</dbReference>
<keyword evidence="4" id="KW-0805">Transcription regulation</keyword>
<dbReference type="GO" id="GO:0003700">
    <property type="term" value="F:DNA-binding transcription factor activity"/>
    <property type="evidence" value="ECO:0007669"/>
    <property type="project" value="UniProtKB-ARBA"/>
</dbReference>
<dbReference type="GeneID" id="117137000"/>
<dbReference type="PANTHER" id="PTHR33215:SF13">
    <property type="entry name" value="PROTEIN DISTAL ANTENNA"/>
    <property type="match status" value="1"/>
</dbReference>
<evidence type="ECO:0000256" key="4">
    <source>
        <dbReference type="ARBA" id="ARBA00023015"/>
    </source>
</evidence>
<evidence type="ECO:0000313" key="13">
    <source>
        <dbReference type="RefSeq" id="XP_033154076.1"/>
    </source>
</evidence>
<feature type="region of interest" description="Disordered" evidence="10">
    <location>
        <begin position="226"/>
        <end position="275"/>
    </location>
</feature>
<dbReference type="SUPFAM" id="SSF46689">
    <property type="entry name" value="Homeodomain-like"/>
    <property type="match status" value="1"/>
</dbReference>
<dbReference type="InterPro" id="IPR036388">
    <property type="entry name" value="WH-like_DNA-bd_sf"/>
</dbReference>
<dbReference type="PROSITE" id="PS50960">
    <property type="entry name" value="HTH_PSQ"/>
    <property type="match status" value="1"/>
</dbReference>
<dbReference type="RefSeq" id="XP_033154076.1">
    <property type="nucleotide sequence ID" value="XM_033298185.1"/>
</dbReference>
<feature type="domain" description="HTH psq-type" evidence="11">
    <location>
        <begin position="7"/>
        <end position="58"/>
    </location>
</feature>
<dbReference type="GO" id="GO:0003677">
    <property type="term" value="F:DNA binding"/>
    <property type="evidence" value="ECO:0007669"/>
    <property type="project" value="UniProtKB-UniRule"/>
</dbReference>
<evidence type="ECO:0000256" key="5">
    <source>
        <dbReference type="ARBA" id="ARBA00023125"/>
    </source>
</evidence>
<dbReference type="InterPro" id="IPR051839">
    <property type="entry name" value="RD_transcriptional_regulator"/>
</dbReference>
<dbReference type="PANTHER" id="PTHR33215">
    <property type="entry name" value="PROTEIN DISTAL ANTENNA"/>
    <property type="match status" value="1"/>
</dbReference>
<evidence type="ECO:0000313" key="12">
    <source>
        <dbReference type="Proteomes" id="UP000515162"/>
    </source>
</evidence>
<dbReference type="FunFam" id="1.10.10.10:FF:000293">
    <property type="entry name" value="Tigger transposable element-derived protein 5"/>
    <property type="match status" value="1"/>
</dbReference>
<comment type="function">
    <text evidence="8">Probable transcription factor with a role in the retinal determination (RD) network. Regulates ato expression and is required for normal R8 induction and differentiation. Danr appears to repress Dan expression, but Dan is required for Danr expression anterior to the morphogenetic furrow (MF). Dan and Danr lie downstream of so and require dac function for highest levels of expression. Contributes to differentiation of antenna-specific characteristics; effector gene that acts downstream of homothorax (hth), Distal-less (Dll), cut (ct) and spineless (ss) genes to control differentiation of distal antennal structures.</text>
</comment>
<keyword evidence="7 9" id="KW-0539">Nucleus</keyword>
<name>A0A6P8JU62_DROMA</name>
<dbReference type="GO" id="GO:0007379">
    <property type="term" value="P:segment specification"/>
    <property type="evidence" value="ECO:0007669"/>
    <property type="project" value="UniProtKB-ARBA"/>
</dbReference>
<keyword evidence="12" id="KW-1185">Reference proteome</keyword>
<evidence type="ECO:0000256" key="1">
    <source>
        <dbReference type="ARBA" id="ARBA00004123"/>
    </source>
</evidence>
<evidence type="ECO:0000256" key="9">
    <source>
        <dbReference type="PROSITE-ProRule" id="PRU00320"/>
    </source>
</evidence>
<accession>A0A6P8JU62</accession>
<dbReference type="AlphaFoldDB" id="A0A6P8JU62"/>
<evidence type="ECO:0000256" key="7">
    <source>
        <dbReference type="ARBA" id="ARBA00023242"/>
    </source>
</evidence>
<dbReference type="GO" id="GO:0048749">
    <property type="term" value="P:compound eye development"/>
    <property type="evidence" value="ECO:0007669"/>
    <property type="project" value="UniProtKB-ARBA"/>
</dbReference>
<gene>
    <name evidence="13" type="primary">LOC117137000</name>
</gene>
<keyword evidence="5 9" id="KW-0238">DNA-binding</keyword>
<evidence type="ECO:0000259" key="11">
    <source>
        <dbReference type="PROSITE" id="PS50960"/>
    </source>
</evidence>
<dbReference type="Gene3D" id="1.10.10.10">
    <property type="entry name" value="Winged helix-like DNA-binding domain superfamily/Winged helix DNA-binding domain"/>
    <property type="match status" value="1"/>
</dbReference>
<evidence type="ECO:0000256" key="2">
    <source>
        <dbReference type="ARBA" id="ARBA00022473"/>
    </source>
</evidence>
<dbReference type="Proteomes" id="UP000515162">
    <property type="component" value="Chromosome 2R"/>
</dbReference>
<feature type="compositionally biased region" description="Low complexity" evidence="10">
    <location>
        <begin position="92"/>
        <end position="104"/>
    </location>
</feature>
<evidence type="ECO:0000256" key="10">
    <source>
        <dbReference type="SAM" id="MobiDB-lite"/>
    </source>
</evidence>
<comment type="subcellular location">
    <subcellularLocation>
        <location evidence="1 9">Nucleus</location>
    </subcellularLocation>
</comment>
<keyword evidence="2" id="KW-0217">Developmental protein</keyword>
<keyword evidence="6" id="KW-0804">Transcription</keyword>
<feature type="DNA-binding region" description="H-T-H motif" evidence="9">
    <location>
        <begin position="34"/>
        <end position="54"/>
    </location>
</feature>
<dbReference type="InterPro" id="IPR007889">
    <property type="entry name" value="HTH_Psq"/>
</dbReference>
<evidence type="ECO:0000256" key="3">
    <source>
        <dbReference type="ARBA" id="ARBA00022553"/>
    </source>
</evidence>
<organism evidence="12 13">
    <name type="scientific">Drosophila mauritiana</name>
    <name type="common">Fruit fly</name>
    <dbReference type="NCBI Taxonomy" id="7226"/>
    <lineage>
        <taxon>Eukaryota</taxon>
        <taxon>Metazoa</taxon>
        <taxon>Ecdysozoa</taxon>
        <taxon>Arthropoda</taxon>
        <taxon>Hexapoda</taxon>
        <taxon>Insecta</taxon>
        <taxon>Pterygota</taxon>
        <taxon>Neoptera</taxon>
        <taxon>Endopterygota</taxon>
        <taxon>Diptera</taxon>
        <taxon>Brachycera</taxon>
        <taxon>Muscomorpha</taxon>
        <taxon>Ephydroidea</taxon>
        <taxon>Drosophilidae</taxon>
        <taxon>Drosophila</taxon>
        <taxon>Sophophora</taxon>
    </lineage>
</organism>